<name>A0A382CLA8_9ZZZZ</name>
<evidence type="ECO:0000313" key="1">
    <source>
        <dbReference type="EMBL" id="SVB26614.1"/>
    </source>
</evidence>
<protein>
    <submittedName>
        <fullName evidence="1">Uncharacterized protein</fullName>
    </submittedName>
</protein>
<proteinExistence type="predicted"/>
<gene>
    <name evidence="1" type="ORF">METZ01_LOCUS179468</name>
</gene>
<dbReference type="EMBL" id="UINC01034966">
    <property type="protein sequence ID" value="SVB26614.1"/>
    <property type="molecule type" value="Genomic_DNA"/>
</dbReference>
<organism evidence="1">
    <name type="scientific">marine metagenome</name>
    <dbReference type="NCBI Taxonomy" id="408172"/>
    <lineage>
        <taxon>unclassified sequences</taxon>
        <taxon>metagenomes</taxon>
        <taxon>ecological metagenomes</taxon>
    </lineage>
</organism>
<reference evidence="1" key="1">
    <citation type="submission" date="2018-05" db="EMBL/GenBank/DDBJ databases">
        <authorList>
            <person name="Lanie J.A."/>
            <person name="Ng W.-L."/>
            <person name="Kazmierczak K.M."/>
            <person name="Andrzejewski T.M."/>
            <person name="Davidsen T.M."/>
            <person name="Wayne K.J."/>
            <person name="Tettelin H."/>
            <person name="Glass J.I."/>
            <person name="Rusch D."/>
            <person name="Podicherti R."/>
            <person name="Tsui H.-C.T."/>
            <person name="Winkler M.E."/>
        </authorList>
    </citation>
    <scope>NUCLEOTIDE SEQUENCE</scope>
</reference>
<dbReference type="AlphaFoldDB" id="A0A382CLA8"/>
<accession>A0A382CLA8</accession>
<sequence>MTKQTDEWWKGLGEELETDIEALTDKTENS</sequence>